<dbReference type="AlphaFoldDB" id="A0A1M7UY67"/>
<protein>
    <submittedName>
        <fullName evidence="3">DNA-binding transcriptional regulator, XRE-family HTH domain</fullName>
    </submittedName>
</protein>
<dbReference type="CDD" id="cd00093">
    <property type="entry name" value="HTH_XRE"/>
    <property type="match status" value="2"/>
</dbReference>
<organism evidence="3 4">
    <name type="scientific">Desulfitobacterium chlororespirans DSM 11544</name>
    <dbReference type="NCBI Taxonomy" id="1121395"/>
    <lineage>
        <taxon>Bacteria</taxon>
        <taxon>Bacillati</taxon>
        <taxon>Bacillota</taxon>
        <taxon>Clostridia</taxon>
        <taxon>Eubacteriales</taxon>
        <taxon>Desulfitobacteriaceae</taxon>
        <taxon>Desulfitobacterium</taxon>
    </lineage>
</organism>
<dbReference type="PANTHER" id="PTHR46558:SF11">
    <property type="entry name" value="HTH-TYPE TRANSCRIPTIONAL REGULATOR XRE"/>
    <property type="match status" value="1"/>
</dbReference>
<evidence type="ECO:0000256" key="1">
    <source>
        <dbReference type="ARBA" id="ARBA00023125"/>
    </source>
</evidence>
<dbReference type="EMBL" id="FRDN01000021">
    <property type="protein sequence ID" value="SHN87981.1"/>
    <property type="molecule type" value="Genomic_DNA"/>
</dbReference>
<keyword evidence="1 3" id="KW-0238">DNA-binding</keyword>
<dbReference type="PROSITE" id="PS50943">
    <property type="entry name" value="HTH_CROC1"/>
    <property type="match status" value="2"/>
</dbReference>
<dbReference type="SUPFAM" id="SSF47413">
    <property type="entry name" value="lambda repressor-like DNA-binding domains"/>
    <property type="match status" value="2"/>
</dbReference>
<dbReference type="Gene3D" id="1.10.260.40">
    <property type="entry name" value="lambda repressor-like DNA-binding domains"/>
    <property type="match status" value="2"/>
</dbReference>
<dbReference type="InterPro" id="IPR010982">
    <property type="entry name" value="Lambda_DNA-bd_dom_sf"/>
</dbReference>
<dbReference type="Proteomes" id="UP000184010">
    <property type="component" value="Unassembled WGS sequence"/>
</dbReference>
<sequence length="188" mass="21616">MTLGSRIREYRLKRGLTQSQIAEKLNMTESNFSSYERDKSVPPSEVLNKIADYLNVSTDYLLGRKKLKLTKIYYEEVTVGQRIKELRKEKRLTQQALAKYLDISQQAIVRWESGTSEPSSSKLAKLCQVFNVSSDYVLGLTENSLSNQICRTYEAKDESYHLVKDIQNLSPQNRALLEGIVNLMKNLQ</sequence>
<feature type="domain" description="HTH cro/C1-type" evidence="2">
    <location>
        <begin position="7"/>
        <end position="61"/>
    </location>
</feature>
<evidence type="ECO:0000313" key="4">
    <source>
        <dbReference type="Proteomes" id="UP000184010"/>
    </source>
</evidence>
<accession>A0A1M7UY67</accession>
<dbReference type="SMART" id="SM00530">
    <property type="entry name" value="HTH_XRE"/>
    <property type="match status" value="2"/>
</dbReference>
<reference evidence="4" key="1">
    <citation type="submission" date="2016-12" db="EMBL/GenBank/DDBJ databases">
        <authorList>
            <person name="Varghese N."/>
            <person name="Submissions S."/>
        </authorList>
    </citation>
    <scope>NUCLEOTIDE SEQUENCE [LARGE SCALE GENOMIC DNA]</scope>
    <source>
        <strain evidence="4">DSM 11544</strain>
    </source>
</reference>
<dbReference type="STRING" id="1121395.SAMN02745215_05064"/>
<dbReference type="InterPro" id="IPR001387">
    <property type="entry name" value="Cro/C1-type_HTH"/>
</dbReference>
<evidence type="ECO:0000259" key="2">
    <source>
        <dbReference type="PROSITE" id="PS50943"/>
    </source>
</evidence>
<dbReference type="Pfam" id="PF01381">
    <property type="entry name" value="HTH_3"/>
    <property type="match status" value="2"/>
</dbReference>
<dbReference type="RefSeq" id="WP_178371811.1">
    <property type="nucleotide sequence ID" value="NZ_FRDN01000021.1"/>
</dbReference>
<name>A0A1M7UY67_9FIRM</name>
<proteinExistence type="predicted"/>
<dbReference type="GO" id="GO:0003677">
    <property type="term" value="F:DNA binding"/>
    <property type="evidence" value="ECO:0007669"/>
    <property type="project" value="UniProtKB-KW"/>
</dbReference>
<feature type="domain" description="HTH cro/C1-type" evidence="2">
    <location>
        <begin position="83"/>
        <end position="137"/>
    </location>
</feature>
<dbReference type="PANTHER" id="PTHR46558">
    <property type="entry name" value="TRACRIPTIONAL REGULATORY PROTEIN-RELATED-RELATED"/>
    <property type="match status" value="1"/>
</dbReference>
<evidence type="ECO:0000313" key="3">
    <source>
        <dbReference type="EMBL" id="SHN87981.1"/>
    </source>
</evidence>
<keyword evidence="4" id="KW-1185">Reference proteome</keyword>
<gene>
    <name evidence="3" type="ORF">SAMN02745215_05064</name>
</gene>